<reference evidence="1 2" key="1">
    <citation type="submission" date="2017-11" db="EMBL/GenBank/DDBJ databases">
        <title>De-novo sequencing of pomegranate (Punica granatum L.) genome.</title>
        <authorList>
            <person name="Akparov Z."/>
            <person name="Amiraslanov A."/>
            <person name="Hajiyeva S."/>
            <person name="Abbasov M."/>
            <person name="Kaur K."/>
            <person name="Hamwieh A."/>
            <person name="Solovyev V."/>
            <person name="Salamov A."/>
            <person name="Braich B."/>
            <person name="Kosarev P."/>
            <person name="Mahmoud A."/>
            <person name="Hajiyev E."/>
            <person name="Babayeva S."/>
            <person name="Izzatullayeva V."/>
            <person name="Mammadov A."/>
            <person name="Mammadov A."/>
            <person name="Sharifova S."/>
            <person name="Ojaghi J."/>
            <person name="Eynullazada K."/>
            <person name="Bayramov B."/>
            <person name="Abdulazimova A."/>
            <person name="Shahmuradov I."/>
        </authorList>
    </citation>
    <scope>NUCLEOTIDE SEQUENCE [LARGE SCALE GENOMIC DNA]</scope>
    <source>
        <strain evidence="2">cv. AG2017</strain>
        <tissue evidence="1">Leaf</tissue>
    </source>
</reference>
<proteinExistence type="predicted"/>
<name>A0A2I0KEJ7_PUNGR</name>
<comment type="caution">
    <text evidence="1">The sequence shown here is derived from an EMBL/GenBank/DDBJ whole genome shotgun (WGS) entry which is preliminary data.</text>
</comment>
<gene>
    <name evidence="1" type="ORF">CRG98_012690</name>
</gene>
<keyword evidence="2" id="KW-1185">Reference proteome</keyword>
<sequence>MLSTSSIRRPVAAIEPPPLKNLSTLSLQPGRFPIGEGLISAIGGPVAGIELQQTIPWDIPTNGAGVGPHTMVDVVSSRFDGATCVSAL</sequence>
<dbReference type="AlphaFoldDB" id="A0A2I0KEJ7"/>
<dbReference type="Proteomes" id="UP000233551">
    <property type="component" value="Unassembled WGS sequence"/>
</dbReference>
<accession>A0A2I0KEJ7</accession>
<protein>
    <submittedName>
        <fullName evidence="1">Uncharacterized protein</fullName>
    </submittedName>
</protein>
<evidence type="ECO:0000313" key="1">
    <source>
        <dbReference type="EMBL" id="PKI66927.1"/>
    </source>
</evidence>
<evidence type="ECO:0000313" key="2">
    <source>
        <dbReference type="Proteomes" id="UP000233551"/>
    </source>
</evidence>
<dbReference type="EMBL" id="PGOL01000652">
    <property type="protein sequence ID" value="PKI66927.1"/>
    <property type="molecule type" value="Genomic_DNA"/>
</dbReference>
<organism evidence="1 2">
    <name type="scientific">Punica granatum</name>
    <name type="common">Pomegranate</name>
    <dbReference type="NCBI Taxonomy" id="22663"/>
    <lineage>
        <taxon>Eukaryota</taxon>
        <taxon>Viridiplantae</taxon>
        <taxon>Streptophyta</taxon>
        <taxon>Embryophyta</taxon>
        <taxon>Tracheophyta</taxon>
        <taxon>Spermatophyta</taxon>
        <taxon>Magnoliopsida</taxon>
        <taxon>eudicotyledons</taxon>
        <taxon>Gunneridae</taxon>
        <taxon>Pentapetalae</taxon>
        <taxon>rosids</taxon>
        <taxon>malvids</taxon>
        <taxon>Myrtales</taxon>
        <taxon>Lythraceae</taxon>
        <taxon>Punica</taxon>
    </lineage>
</organism>